<gene>
    <name evidence="1" type="ORF">HMPREF3293_02959</name>
</gene>
<dbReference type="AlphaFoldDB" id="A0A136Q139"/>
<name>A0A136Q139_9FIRM</name>
<dbReference type="STRING" id="626937.HMPREF3293_02959"/>
<organism evidence="1 2">
    <name type="scientific">Christensenella minuta</name>
    <dbReference type="NCBI Taxonomy" id="626937"/>
    <lineage>
        <taxon>Bacteria</taxon>
        <taxon>Bacillati</taxon>
        <taxon>Bacillota</taxon>
        <taxon>Clostridia</taxon>
        <taxon>Christensenellales</taxon>
        <taxon>Christensenellaceae</taxon>
        <taxon>Christensenella</taxon>
    </lineage>
</organism>
<evidence type="ECO:0000313" key="2">
    <source>
        <dbReference type="Proteomes" id="UP000070366"/>
    </source>
</evidence>
<proteinExistence type="predicted"/>
<accession>A0A136Q139</accession>
<dbReference type="Proteomes" id="UP000070366">
    <property type="component" value="Unassembled WGS sequence"/>
</dbReference>
<sequence>MYAQFAVMFMIRKQAIRIMALLRARSGKMSRLIGYVPFAVRTNPLLKRNKPQAVFRT</sequence>
<dbReference type="EMBL" id="LSZW01000065">
    <property type="protein sequence ID" value="KXK64304.1"/>
    <property type="molecule type" value="Genomic_DNA"/>
</dbReference>
<keyword evidence="2" id="KW-1185">Reference proteome</keyword>
<protein>
    <submittedName>
        <fullName evidence="1">Uncharacterized protein</fullName>
    </submittedName>
</protein>
<reference evidence="1 2" key="1">
    <citation type="submission" date="2016-02" db="EMBL/GenBank/DDBJ databases">
        <authorList>
            <person name="Wen L."/>
            <person name="He K."/>
            <person name="Yang H."/>
        </authorList>
    </citation>
    <scope>NUCLEOTIDE SEQUENCE [LARGE SCALE GENOMIC DNA]</scope>
    <source>
        <strain evidence="1 2">DSM 22607</strain>
    </source>
</reference>
<evidence type="ECO:0000313" key="1">
    <source>
        <dbReference type="EMBL" id="KXK64304.1"/>
    </source>
</evidence>
<comment type="caution">
    <text evidence="1">The sequence shown here is derived from an EMBL/GenBank/DDBJ whole genome shotgun (WGS) entry which is preliminary data.</text>
</comment>